<dbReference type="EMBL" id="CZVI01000026">
    <property type="protein sequence ID" value="CUS92030.1"/>
    <property type="molecule type" value="Genomic_DNA"/>
</dbReference>
<dbReference type="RefSeq" id="WP_047134392.1">
    <property type="nucleotide sequence ID" value="NZ_CZVI01000026.1"/>
</dbReference>
<accession>A0A0P1M4N6</accession>
<dbReference type="InterPro" id="IPR005623">
    <property type="entry name" value="Chaperone_NapD_NO3_reduct"/>
</dbReference>
<gene>
    <name evidence="2" type="ORF">JGI4_00734</name>
    <name evidence="1" type="ORF">JGI8_01621</name>
</gene>
<organism evidence="2 3">
    <name type="scientific">Candidatus Kryptonium thompsonii</name>
    <dbReference type="NCBI Taxonomy" id="1633631"/>
    <lineage>
        <taxon>Bacteria</taxon>
        <taxon>Pseudomonadati</taxon>
        <taxon>Candidatus Kryptoniota</taxon>
        <taxon>Candidatus Kryptonium</taxon>
    </lineage>
</organism>
<accession>A0A0S4MXG0</accession>
<dbReference type="STRING" id="1633631.GCA_001442925_00734"/>
<evidence type="ECO:0000313" key="4">
    <source>
        <dbReference type="Proteomes" id="UP000182200"/>
    </source>
</evidence>
<dbReference type="Proteomes" id="UP000182011">
    <property type="component" value="Unassembled WGS sequence"/>
</dbReference>
<accession>A0A0P1LRS0</accession>
<dbReference type="Proteomes" id="UP000182200">
    <property type="component" value="Unassembled WGS sequence"/>
</dbReference>
<name>A0A0P1MZ39_9BACT</name>
<evidence type="ECO:0000313" key="1">
    <source>
        <dbReference type="EMBL" id="CUS92030.1"/>
    </source>
</evidence>
<dbReference type="OrthoDB" id="9923181at2"/>
<accession>A0A0P1P4A5</accession>
<accession>A0A0N7MQ18</accession>
<evidence type="ECO:0000313" key="2">
    <source>
        <dbReference type="EMBL" id="CUU03256.1"/>
    </source>
</evidence>
<sequence>MIIASGYIEAHSPEYVPGILDELKSRGIEVPAFENEKVVFVLEGDTEREVKIIIENLRELNGVREVFLSYYTVEGADKGSDFEV</sequence>
<accession>A0A0P1M9C8</accession>
<protein>
    <submittedName>
        <fullName evidence="2">Chaperone NapD for the signal peptide of nitrate reductase NapAB</fullName>
    </submittedName>
</protein>
<evidence type="ECO:0000313" key="3">
    <source>
        <dbReference type="Proteomes" id="UP000182011"/>
    </source>
</evidence>
<reference evidence="2 3" key="1">
    <citation type="submission" date="2015-11" db="EMBL/GenBank/DDBJ databases">
        <authorList>
            <person name="Zhang Y."/>
            <person name="Guo Z."/>
        </authorList>
    </citation>
    <scope>NUCLEOTIDE SEQUENCE [LARGE SCALE GENOMIC DNA]</scope>
    <source>
        <strain evidence="2">JGI-4</strain>
    </source>
</reference>
<accession>A0A0P1MZ77</accession>
<accession>A0A0N7MNP0</accession>
<keyword evidence="4" id="KW-1185">Reference proteome</keyword>
<dbReference type="AlphaFoldDB" id="A0A0P1MZ39"/>
<dbReference type="Pfam" id="PF03927">
    <property type="entry name" value="NapD"/>
    <property type="match status" value="1"/>
</dbReference>
<accession>A0A0P1L7J7</accession>
<reference evidence="1 4" key="2">
    <citation type="submission" date="2015-11" db="EMBL/GenBank/DDBJ databases">
        <authorList>
            <person name="Varghese N."/>
        </authorList>
    </citation>
    <scope>NUCLEOTIDE SEQUENCE [LARGE SCALE GENOMIC DNA]</scope>
    <source>
        <strain evidence="1 4">JGI-8</strain>
    </source>
</reference>
<accession>A0A0N7MZM2</accession>
<dbReference type="EMBL" id="FAOP01000003">
    <property type="protein sequence ID" value="CUU03256.1"/>
    <property type="molecule type" value="Genomic_DNA"/>
</dbReference>
<accession>A0A0P1MZ39</accession>
<accession>A0A0P1LLF9</accession>
<proteinExistence type="predicted"/>